<feature type="region of interest" description="Disordered" evidence="1">
    <location>
        <begin position="385"/>
        <end position="437"/>
    </location>
</feature>
<feature type="compositionally biased region" description="Pro residues" evidence="1">
    <location>
        <begin position="411"/>
        <end position="427"/>
    </location>
</feature>
<feature type="domain" description="Knr4/Smi1-like" evidence="2">
    <location>
        <begin position="105"/>
        <end position="329"/>
    </location>
</feature>
<dbReference type="Proteomes" id="UP000006352">
    <property type="component" value="Unassembled WGS sequence"/>
</dbReference>
<dbReference type="AlphaFoldDB" id="J4H2T1"/>
<evidence type="ECO:0000313" key="3">
    <source>
        <dbReference type="EMBL" id="CCM02064.1"/>
    </source>
</evidence>
<dbReference type="STRING" id="599839.J4H2T1"/>
<dbReference type="SUPFAM" id="SSF160631">
    <property type="entry name" value="SMI1/KNR4-like"/>
    <property type="match status" value="1"/>
</dbReference>
<dbReference type="InParanoid" id="J4H2T1"/>
<sequence>MSSTHEAFSLPTTSPSFHPDAFNPETLTTPTTSTSSYSYPPPSSGGAYDYVPAGTRSRQSTILPLHSSSSLPPLPAYPPLSHTWDRLRGWLSREYPELGDTLNYGILPQDLAQVEMSMGLVLPPTVRESYLCVDGQEAESAAGCSEGLFFGLTLLPLEDVLEEWRFWREVDDDPNTGANPRLREVMQSIPTSWVRREYSSRGWIPLVADKAGNYLGVDMNPGEGGAAGQVIVFGRDFDTKVVMWRGDGPSGWGKWLASFVDELESGEGFELGGANDGSEGSEDSVGYESYFFDGVGGGQGDTGGDAGTGGLRMAGEYRGWNVLEAWADRSVRRWQEAGLYSNESYPVWEKGKVPEKISLDRLPSSSGAEVPIPVFSEVEETSALTTTPLGNVTNTSQPSRPGVPSISVSKPPAPLPVELPTPEPISSPPADIRSLPIDDLEAGGGIVMREIDSNSSVSTIPLSKPPTPHDIRRRSNPIDPVRIPSPPSRVLTDSPDTIIEVGPASFHTPDLLASSDIDVHPAHSGPSHASIDDVVLDLVGKVDDDSPVFIQAEDTGELDPPIRLVGGGGISGIVDDSAQNDVAFIDEPQPVELTPVLSNDSTIAAGGKHKKKKRIASSLKSIGQLGSGKRRSDSLSLEGSG</sequence>
<dbReference type="EMBL" id="HE797062">
    <property type="protein sequence ID" value="CCM02064.1"/>
    <property type="molecule type" value="Genomic_DNA"/>
</dbReference>
<feature type="compositionally biased region" description="Polar residues" evidence="1">
    <location>
        <begin position="1"/>
        <end position="16"/>
    </location>
</feature>
<dbReference type="PANTHER" id="PTHR47432">
    <property type="entry name" value="CELL WALL ASSEMBLY REGULATOR SMI1"/>
    <property type="match status" value="1"/>
</dbReference>
<dbReference type="InterPro" id="IPR037883">
    <property type="entry name" value="Knr4/Smi1-like_sf"/>
</dbReference>
<dbReference type="GO" id="GO:0070880">
    <property type="term" value="P:fungal-type cell wall beta-glucan biosynthetic process"/>
    <property type="evidence" value="ECO:0007669"/>
    <property type="project" value="TreeGrafter"/>
</dbReference>
<organism evidence="3 4">
    <name type="scientific">Fibroporia radiculosa</name>
    <dbReference type="NCBI Taxonomy" id="599839"/>
    <lineage>
        <taxon>Eukaryota</taxon>
        <taxon>Fungi</taxon>
        <taxon>Dikarya</taxon>
        <taxon>Basidiomycota</taxon>
        <taxon>Agaricomycotina</taxon>
        <taxon>Agaricomycetes</taxon>
        <taxon>Polyporales</taxon>
        <taxon>Fibroporiaceae</taxon>
        <taxon>Fibroporia</taxon>
    </lineage>
</organism>
<evidence type="ECO:0000256" key="1">
    <source>
        <dbReference type="SAM" id="MobiDB-lite"/>
    </source>
</evidence>
<protein>
    <recommendedName>
        <fullName evidence="2">Knr4/Smi1-like domain-containing protein</fullName>
    </recommendedName>
</protein>
<dbReference type="GO" id="GO:0043332">
    <property type="term" value="C:mating projection tip"/>
    <property type="evidence" value="ECO:0007669"/>
    <property type="project" value="TreeGrafter"/>
</dbReference>
<feature type="compositionally biased region" description="Polar residues" evidence="1">
    <location>
        <begin position="385"/>
        <end position="399"/>
    </location>
</feature>
<feature type="region of interest" description="Disordered" evidence="1">
    <location>
        <begin position="1"/>
        <end position="52"/>
    </location>
</feature>
<feature type="compositionally biased region" description="Low complexity" evidence="1">
    <location>
        <begin position="28"/>
        <end position="38"/>
    </location>
</feature>
<dbReference type="Pfam" id="PF09346">
    <property type="entry name" value="SMI1_KNR4"/>
    <property type="match status" value="1"/>
</dbReference>
<dbReference type="GeneID" id="24096975"/>
<reference evidence="3 4" key="1">
    <citation type="journal article" date="2012" name="Appl. Environ. Microbiol.">
        <title>Short-read sequencing for genomic analysis of the brown rot fungus Fibroporia radiculosa.</title>
        <authorList>
            <person name="Tang J.D."/>
            <person name="Perkins A.D."/>
            <person name="Sonstegard T.S."/>
            <person name="Schroeder S.G."/>
            <person name="Burgess S.C."/>
            <person name="Diehl S.V."/>
        </authorList>
    </citation>
    <scope>NUCLEOTIDE SEQUENCE [LARGE SCALE GENOMIC DNA]</scope>
    <source>
        <strain evidence="3 4">TFFH 294</strain>
    </source>
</reference>
<name>J4H2T1_9APHY</name>
<dbReference type="SMART" id="SM00860">
    <property type="entry name" value="SMI1_KNR4"/>
    <property type="match status" value="1"/>
</dbReference>
<evidence type="ECO:0000313" key="4">
    <source>
        <dbReference type="Proteomes" id="UP000006352"/>
    </source>
</evidence>
<feature type="region of interest" description="Disordered" evidence="1">
    <location>
        <begin position="450"/>
        <end position="494"/>
    </location>
</feature>
<proteinExistence type="predicted"/>
<dbReference type="HOGENOM" id="CLU_023415_0_0_1"/>
<feature type="region of interest" description="Disordered" evidence="1">
    <location>
        <begin position="622"/>
        <end position="641"/>
    </location>
</feature>
<dbReference type="OrthoDB" id="2305498at2759"/>
<keyword evidence="4" id="KW-1185">Reference proteome</keyword>
<dbReference type="InterPro" id="IPR051873">
    <property type="entry name" value="KNR4/SMI1_regulator"/>
</dbReference>
<dbReference type="InterPro" id="IPR018958">
    <property type="entry name" value="Knr4/Smi1-like_dom"/>
</dbReference>
<accession>J4H2T1</accession>
<dbReference type="PANTHER" id="PTHR47432:SF1">
    <property type="entry name" value="CELL WALL ASSEMBLY REGULATOR SMI1"/>
    <property type="match status" value="1"/>
</dbReference>
<evidence type="ECO:0000259" key="2">
    <source>
        <dbReference type="SMART" id="SM00860"/>
    </source>
</evidence>
<dbReference type="RefSeq" id="XP_012181347.1">
    <property type="nucleotide sequence ID" value="XM_012325957.1"/>
</dbReference>
<gene>
    <name evidence="3" type="ORF">FIBRA_04140</name>
</gene>